<comment type="similarity">
    <text evidence="2">Belongs to the ZIP transporter (TC 2.A.5) family.</text>
</comment>
<dbReference type="AlphaFoldDB" id="A0A6N2Z381"/>
<comment type="subcellular location">
    <subcellularLocation>
        <location evidence="1">Cell membrane</location>
        <topology evidence="1">Multi-pass membrane protein</topology>
    </subcellularLocation>
</comment>
<evidence type="ECO:0000256" key="2">
    <source>
        <dbReference type="ARBA" id="ARBA00006939"/>
    </source>
</evidence>
<feature type="transmembrane region" description="Helical" evidence="8">
    <location>
        <begin position="141"/>
        <end position="159"/>
    </location>
</feature>
<reference evidence="9" key="1">
    <citation type="submission" date="2019-11" db="EMBL/GenBank/DDBJ databases">
        <authorList>
            <person name="Feng L."/>
        </authorList>
    </citation>
    <scope>NUCLEOTIDE SEQUENCE</scope>
    <source>
        <strain evidence="9">PclaraLFYP37</strain>
    </source>
</reference>
<dbReference type="PANTHER" id="PTHR11040">
    <property type="entry name" value="ZINC/IRON TRANSPORTER"/>
    <property type="match status" value="1"/>
</dbReference>
<evidence type="ECO:0000256" key="3">
    <source>
        <dbReference type="ARBA" id="ARBA00022475"/>
    </source>
</evidence>
<feature type="transmembrane region" description="Helical" evidence="8">
    <location>
        <begin position="113"/>
        <end position="135"/>
    </location>
</feature>
<gene>
    <name evidence="9" type="primary">zupT</name>
    <name evidence="9" type="ORF">PCLFYP37_00996</name>
</gene>
<evidence type="ECO:0000256" key="6">
    <source>
        <dbReference type="ARBA" id="ARBA00022989"/>
    </source>
</evidence>
<evidence type="ECO:0000313" key="9">
    <source>
        <dbReference type="EMBL" id="VYT73915.1"/>
    </source>
</evidence>
<name>A0A6N2Z381_9BACT</name>
<feature type="transmembrane region" description="Helical" evidence="8">
    <location>
        <begin position="210"/>
        <end position="228"/>
    </location>
</feature>
<evidence type="ECO:0000256" key="4">
    <source>
        <dbReference type="ARBA" id="ARBA00022692"/>
    </source>
</evidence>
<evidence type="ECO:0000256" key="1">
    <source>
        <dbReference type="ARBA" id="ARBA00004651"/>
    </source>
</evidence>
<feature type="transmembrane region" description="Helical" evidence="8">
    <location>
        <begin position="69"/>
        <end position="86"/>
    </location>
</feature>
<evidence type="ECO:0000256" key="7">
    <source>
        <dbReference type="ARBA" id="ARBA00023136"/>
    </source>
</evidence>
<keyword evidence="3" id="KW-1003">Cell membrane</keyword>
<keyword evidence="7 8" id="KW-0472">Membrane</keyword>
<dbReference type="GO" id="GO:0005385">
    <property type="term" value="F:zinc ion transmembrane transporter activity"/>
    <property type="evidence" value="ECO:0007669"/>
    <property type="project" value="TreeGrafter"/>
</dbReference>
<evidence type="ECO:0000256" key="5">
    <source>
        <dbReference type="ARBA" id="ARBA00022833"/>
    </source>
</evidence>
<evidence type="ECO:0000256" key="8">
    <source>
        <dbReference type="SAM" id="Phobius"/>
    </source>
</evidence>
<dbReference type="RefSeq" id="WP_118147607.1">
    <property type="nucleotide sequence ID" value="NZ_AP025941.1"/>
</dbReference>
<keyword evidence="4 8" id="KW-0812">Transmembrane</keyword>
<sequence>MDGLIIGLLLPFAGTTLGAACVFLMKKQMPDLVQKTLLGFASGVMVAASVWSLLIPSIEMSGTEDATRVIPAVSGFIAGIAFLLLMDRITPHLHLGSPSPEGPHSKLSRTSMLVLAVTLHNIPEGMAVGVALAAAMEHSTYLPMAGALALSLGIAIQNFPEGAIVSMPLRSEGNSRLRAFGIGTLSGVVEPIGAILTILLAAYITPILPYLLSFAAGAMIYVVVEELIPEASQGKHSNVGTVGFALGFVLMMILDVVLG</sequence>
<feature type="transmembrane region" description="Helical" evidence="8">
    <location>
        <begin position="37"/>
        <end position="57"/>
    </location>
</feature>
<keyword evidence="5" id="KW-0862">Zinc</keyword>
<dbReference type="InterPro" id="IPR003689">
    <property type="entry name" value="ZIP"/>
</dbReference>
<keyword evidence="6 8" id="KW-1133">Transmembrane helix</keyword>
<feature type="transmembrane region" description="Helical" evidence="8">
    <location>
        <begin position="180"/>
        <end position="204"/>
    </location>
</feature>
<dbReference type="Pfam" id="PF02535">
    <property type="entry name" value="Zip"/>
    <property type="match status" value="1"/>
</dbReference>
<dbReference type="GO" id="GO:0005886">
    <property type="term" value="C:plasma membrane"/>
    <property type="evidence" value="ECO:0007669"/>
    <property type="project" value="UniProtKB-SubCell"/>
</dbReference>
<feature type="transmembrane region" description="Helical" evidence="8">
    <location>
        <begin position="240"/>
        <end position="258"/>
    </location>
</feature>
<dbReference type="EMBL" id="CACRUT010000006">
    <property type="protein sequence ID" value="VYT73915.1"/>
    <property type="molecule type" value="Genomic_DNA"/>
</dbReference>
<feature type="transmembrane region" description="Helical" evidence="8">
    <location>
        <begin position="6"/>
        <end position="25"/>
    </location>
</feature>
<organism evidence="9">
    <name type="scientific">Paraprevotella clara</name>
    <dbReference type="NCBI Taxonomy" id="454154"/>
    <lineage>
        <taxon>Bacteria</taxon>
        <taxon>Pseudomonadati</taxon>
        <taxon>Bacteroidota</taxon>
        <taxon>Bacteroidia</taxon>
        <taxon>Bacteroidales</taxon>
        <taxon>Prevotellaceae</taxon>
        <taxon>Paraprevotella</taxon>
    </lineage>
</organism>
<protein>
    <submittedName>
        <fullName evidence="9">Zinc transporter ZupT</fullName>
    </submittedName>
</protein>
<dbReference type="PANTHER" id="PTHR11040:SF211">
    <property type="entry name" value="ZINC TRANSPORTER ZIP11"/>
    <property type="match status" value="1"/>
</dbReference>
<proteinExistence type="inferred from homology"/>
<accession>A0A6N2Z381</accession>